<evidence type="ECO:0000256" key="2">
    <source>
        <dbReference type="SAM" id="Phobius"/>
    </source>
</evidence>
<comment type="similarity">
    <text evidence="1">Belongs to the transposase 11 family.</text>
</comment>
<dbReference type="RefSeq" id="WP_223365628.1">
    <property type="nucleotide sequence ID" value="NZ_NBPI01000024.1"/>
</dbReference>
<reference evidence="4 5" key="1">
    <citation type="submission" date="2017-03" db="EMBL/GenBank/DDBJ databases">
        <title>Salmonella serotype comparative study.</title>
        <authorList>
            <person name="Liao J."/>
        </authorList>
    </citation>
    <scope>NUCLEOTIDE SEQUENCE [LARGE SCALE GENOMIC DNA]</scope>
    <source>
        <strain evidence="4 5">NY_FSL S10-1448</strain>
    </source>
</reference>
<dbReference type="Proteomes" id="UP000868515">
    <property type="component" value="Unassembled WGS sequence"/>
</dbReference>
<dbReference type="PANTHER" id="PTHR30298:SF0">
    <property type="entry name" value="PROTEIN YBFL-RELATED"/>
    <property type="match status" value="1"/>
</dbReference>
<keyword evidence="2" id="KW-1133">Transmembrane helix</keyword>
<comment type="caution">
    <text evidence="4">The sequence shown here is derived from an EMBL/GenBank/DDBJ whole genome shotgun (WGS) entry which is preliminary data.</text>
</comment>
<feature type="domain" description="H repeat-associated protein N-terminal" evidence="3">
    <location>
        <begin position="23"/>
        <end position="109"/>
    </location>
</feature>
<keyword evidence="2" id="KW-0812">Transmembrane</keyword>
<keyword evidence="2" id="KW-0472">Membrane</keyword>
<evidence type="ECO:0000313" key="4">
    <source>
        <dbReference type="EMBL" id="OSD65462.1"/>
    </source>
</evidence>
<proteinExistence type="inferred from homology"/>
<evidence type="ECO:0000256" key="1">
    <source>
        <dbReference type="ARBA" id="ARBA00010075"/>
    </source>
</evidence>
<accession>A0A974QDK9</accession>
<organism evidence="4 5">
    <name type="scientific">Salmonella enterica subsp. enterica serovar Rough O:d:1,7</name>
    <dbReference type="NCBI Taxonomy" id="1974323"/>
    <lineage>
        <taxon>Bacteria</taxon>
        <taxon>Pseudomonadati</taxon>
        <taxon>Pseudomonadota</taxon>
        <taxon>Gammaproteobacteria</taxon>
        <taxon>Enterobacterales</taxon>
        <taxon>Enterobacteriaceae</taxon>
        <taxon>Salmonella</taxon>
    </lineage>
</organism>
<dbReference type="PANTHER" id="PTHR30298">
    <property type="entry name" value="H REPEAT-ASSOCIATED PREDICTED TRANSPOSASE"/>
    <property type="match status" value="1"/>
</dbReference>
<dbReference type="InterPro" id="IPR032806">
    <property type="entry name" value="YbfD_N"/>
</dbReference>
<evidence type="ECO:0000259" key="3">
    <source>
        <dbReference type="Pfam" id="PF13808"/>
    </source>
</evidence>
<sequence length="115" mass="13109">MNLHVICFYFYGLIHVTNSAIIAVFFRIKDPKVKRTQLILLDDIIAIDIYAVICGAENWTEIEDFAYAKEEFFRQIIDLSNGIPSYDTFGRVFAALDPCAFAEGFTAWVQTLVSD</sequence>
<dbReference type="Pfam" id="PF13808">
    <property type="entry name" value="DDE_Tnp_1_assoc"/>
    <property type="match status" value="1"/>
</dbReference>
<dbReference type="EMBL" id="NBPI01000024">
    <property type="protein sequence ID" value="OSD65462.1"/>
    <property type="molecule type" value="Genomic_DNA"/>
</dbReference>
<dbReference type="AlphaFoldDB" id="A0A974QDK9"/>
<gene>
    <name evidence="4" type="ORF">R537_22875</name>
</gene>
<protein>
    <recommendedName>
        <fullName evidence="3">H repeat-associated protein N-terminal domain-containing protein</fullName>
    </recommendedName>
</protein>
<name>A0A974QDK9_SALET</name>
<feature type="transmembrane region" description="Helical" evidence="2">
    <location>
        <begin position="6"/>
        <end position="26"/>
    </location>
</feature>
<dbReference type="InterPro" id="IPR051698">
    <property type="entry name" value="Transposase_11-like"/>
</dbReference>
<dbReference type="InterPro" id="IPR047647">
    <property type="entry name" value="ISAs1_transpos"/>
</dbReference>
<evidence type="ECO:0000313" key="5">
    <source>
        <dbReference type="Proteomes" id="UP000868515"/>
    </source>
</evidence>
<dbReference type="NCBIfam" id="NF033564">
    <property type="entry name" value="transpos_ISAs1"/>
    <property type="match status" value="1"/>
</dbReference>